<feature type="binding site" evidence="9">
    <location>
        <position position="6"/>
    </location>
    <ligand>
        <name>Zn(2+)</name>
        <dbReference type="ChEBI" id="CHEBI:29105"/>
        <label>1</label>
    </ligand>
</feature>
<evidence type="ECO:0000256" key="5">
    <source>
        <dbReference type="ARBA" id="ARBA00022833"/>
    </source>
</evidence>
<evidence type="ECO:0000256" key="1">
    <source>
        <dbReference type="ARBA" id="ARBA00004604"/>
    </source>
</evidence>
<dbReference type="PIRSF" id="PIRSF005586">
    <property type="entry name" value="RNApol_RpoM"/>
    <property type="match status" value="1"/>
</dbReference>
<evidence type="ECO:0000313" key="13">
    <source>
        <dbReference type="Proteomes" id="UP000606974"/>
    </source>
</evidence>
<dbReference type="PROSITE" id="PS51133">
    <property type="entry name" value="ZF_TFIIS_2"/>
    <property type="match status" value="1"/>
</dbReference>
<evidence type="ECO:0000256" key="6">
    <source>
        <dbReference type="ARBA" id="ARBA00023163"/>
    </source>
</evidence>
<comment type="caution">
    <text evidence="12">The sequence shown here is derived from an EMBL/GenBank/DDBJ whole genome shotgun (WGS) entry which is preliminary data.</text>
</comment>
<feature type="binding site" evidence="9">
    <location>
        <position position="104"/>
    </location>
    <ligand>
        <name>Zn(2+)</name>
        <dbReference type="ChEBI" id="CHEBI:29105"/>
        <label>2</label>
    </ligand>
</feature>
<dbReference type="InterPro" id="IPR001222">
    <property type="entry name" value="Znf_TFIIS"/>
</dbReference>
<dbReference type="InterPro" id="IPR012164">
    <property type="entry name" value="Rpa12/Rpb9/Rpc10/TFS"/>
</dbReference>
<evidence type="ECO:0000256" key="7">
    <source>
        <dbReference type="ARBA" id="ARBA00023242"/>
    </source>
</evidence>
<evidence type="ECO:0000313" key="12">
    <source>
        <dbReference type="EMBL" id="KAF7506604.1"/>
    </source>
</evidence>
<comment type="subcellular location">
    <subcellularLocation>
        <location evidence="1">Nucleus</location>
        <location evidence="1">Nucleolus</location>
    </subcellularLocation>
</comment>
<keyword evidence="2 8" id="KW-0240">DNA-directed RNA polymerase</keyword>
<dbReference type="AlphaFoldDB" id="A0A8H7E113"/>
<evidence type="ECO:0000256" key="8">
    <source>
        <dbReference type="PIRNR" id="PIRNR005586"/>
    </source>
</evidence>
<accession>A0A8H7E113</accession>
<dbReference type="Pfam" id="PF01096">
    <property type="entry name" value="Zn_ribbon_TFIIS"/>
    <property type="match status" value="1"/>
</dbReference>
<dbReference type="Gene3D" id="2.20.25.10">
    <property type="match status" value="1"/>
</dbReference>
<sequence length="115" mass="12935">MGIQFCDDCGNILDESTNDHVKCDICGRLCKNNISSQATISKSNKFPSALRTKLKSTTQNITSKDLENTRRIARECPICHAKEMTWSEAQLRSADEGSTIFYRCPDCGHMDQENN</sequence>
<keyword evidence="4 10" id="KW-0863">Zinc-finger</keyword>
<dbReference type="SMART" id="SM00440">
    <property type="entry name" value="ZnF_C2C2"/>
    <property type="match status" value="1"/>
</dbReference>
<dbReference type="InterPro" id="IPR019761">
    <property type="entry name" value="DNA-dir_RNA_pol-M_15_CS"/>
</dbReference>
<keyword evidence="13" id="KW-1185">Reference proteome</keyword>
<dbReference type="EMBL" id="JAACFV010000084">
    <property type="protein sequence ID" value="KAF7506604.1"/>
    <property type="molecule type" value="Genomic_DNA"/>
</dbReference>
<dbReference type="GO" id="GO:0008270">
    <property type="term" value="F:zinc ion binding"/>
    <property type="evidence" value="ECO:0007669"/>
    <property type="project" value="UniProtKB-KW"/>
</dbReference>
<dbReference type="GO" id="GO:0003899">
    <property type="term" value="F:DNA-directed RNA polymerase activity"/>
    <property type="evidence" value="ECO:0007669"/>
    <property type="project" value="InterPro"/>
</dbReference>
<dbReference type="Proteomes" id="UP000606974">
    <property type="component" value="Unassembled WGS sequence"/>
</dbReference>
<gene>
    <name evidence="12" type="ORF">GJ744_011641</name>
</gene>
<feature type="binding site" evidence="9">
    <location>
        <position position="23"/>
    </location>
    <ligand>
        <name>Zn(2+)</name>
        <dbReference type="ChEBI" id="CHEBI:29105"/>
        <label>1</label>
    </ligand>
</feature>
<protein>
    <recommendedName>
        <fullName evidence="8">DNA-directed RNA polymerase subunit</fullName>
    </recommendedName>
</protein>
<feature type="binding site" evidence="9">
    <location>
        <position position="79"/>
    </location>
    <ligand>
        <name>Zn(2+)</name>
        <dbReference type="ChEBI" id="CHEBI:29105"/>
        <label>2</label>
    </ligand>
</feature>
<keyword evidence="6 8" id="KW-0804">Transcription</keyword>
<proteinExistence type="inferred from homology"/>
<keyword evidence="3 9" id="KW-0479">Metal-binding</keyword>
<dbReference type="GO" id="GO:0006363">
    <property type="term" value="P:termination of RNA polymerase I transcription"/>
    <property type="evidence" value="ECO:0007669"/>
    <property type="project" value="TreeGrafter"/>
</dbReference>
<reference evidence="12" key="1">
    <citation type="submission" date="2020-02" db="EMBL/GenBank/DDBJ databases">
        <authorList>
            <person name="Palmer J.M."/>
        </authorList>
    </citation>
    <scope>NUCLEOTIDE SEQUENCE</scope>
    <source>
        <strain evidence="12">EPUS1.4</strain>
        <tissue evidence="12">Thallus</tissue>
    </source>
</reference>
<comment type="similarity">
    <text evidence="8">Belongs to the archaeal rpoM/eukaryotic RPA12/RPB9/RPC11 RNA polymerase family.</text>
</comment>
<dbReference type="InterPro" id="IPR034004">
    <property type="entry name" value="Zn_ribbon_RPA12_C"/>
</dbReference>
<evidence type="ECO:0000256" key="10">
    <source>
        <dbReference type="PIRSR" id="PIRSR005586-2"/>
    </source>
</evidence>
<comment type="function">
    <text evidence="8">DNA-dependent RNA polymerase catalyzes the transcription of DNA into RNA using the four ribonucleoside triphosphates as substrates.</text>
</comment>
<dbReference type="GO" id="GO:0003676">
    <property type="term" value="F:nucleic acid binding"/>
    <property type="evidence" value="ECO:0007669"/>
    <property type="project" value="InterPro"/>
</dbReference>
<feature type="domain" description="TFIIS-type" evidence="11">
    <location>
        <begin position="72"/>
        <end position="112"/>
    </location>
</feature>
<feature type="zinc finger region" description="C4-type" evidence="10">
    <location>
        <begin position="6"/>
        <end position="26"/>
    </location>
</feature>
<evidence type="ECO:0000256" key="2">
    <source>
        <dbReference type="ARBA" id="ARBA00022478"/>
    </source>
</evidence>
<dbReference type="CDD" id="cd10507">
    <property type="entry name" value="Zn-ribbon_RPA12"/>
    <property type="match status" value="1"/>
</dbReference>
<dbReference type="OrthoDB" id="10056816at2759"/>
<name>A0A8H7E113_9EURO</name>
<keyword evidence="7 8" id="KW-0539">Nucleus</keyword>
<evidence type="ECO:0000259" key="11">
    <source>
        <dbReference type="PROSITE" id="PS51133"/>
    </source>
</evidence>
<evidence type="ECO:0000256" key="3">
    <source>
        <dbReference type="ARBA" id="ARBA00022723"/>
    </source>
</evidence>
<feature type="binding site" evidence="9">
    <location>
        <position position="107"/>
    </location>
    <ligand>
        <name>Zn(2+)</name>
        <dbReference type="ChEBI" id="CHEBI:29105"/>
        <label>2</label>
    </ligand>
</feature>
<organism evidence="12 13">
    <name type="scientific">Endocarpon pusillum</name>
    <dbReference type="NCBI Taxonomy" id="364733"/>
    <lineage>
        <taxon>Eukaryota</taxon>
        <taxon>Fungi</taxon>
        <taxon>Dikarya</taxon>
        <taxon>Ascomycota</taxon>
        <taxon>Pezizomycotina</taxon>
        <taxon>Eurotiomycetes</taxon>
        <taxon>Chaetothyriomycetidae</taxon>
        <taxon>Verrucariales</taxon>
        <taxon>Verrucariaceae</taxon>
        <taxon>Endocarpon</taxon>
    </lineage>
</organism>
<keyword evidence="5 9" id="KW-0862">Zinc</keyword>
<evidence type="ECO:0000256" key="9">
    <source>
        <dbReference type="PIRSR" id="PIRSR005586-1"/>
    </source>
</evidence>
<dbReference type="PANTHER" id="PTHR11239">
    <property type="entry name" value="DNA-DIRECTED RNA POLYMERASE"/>
    <property type="match status" value="1"/>
</dbReference>
<feature type="binding site" evidence="9">
    <location>
        <position position="26"/>
    </location>
    <ligand>
        <name>Zn(2+)</name>
        <dbReference type="ChEBI" id="CHEBI:29105"/>
        <label>1</label>
    </ligand>
</feature>
<dbReference type="GO" id="GO:0005736">
    <property type="term" value="C:RNA polymerase I complex"/>
    <property type="evidence" value="ECO:0007669"/>
    <property type="project" value="TreeGrafter"/>
</dbReference>
<feature type="binding site" evidence="9">
    <location>
        <position position="76"/>
    </location>
    <ligand>
        <name>Zn(2+)</name>
        <dbReference type="ChEBI" id="CHEBI:29105"/>
        <label>2</label>
    </ligand>
</feature>
<dbReference type="PROSITE" id="PS01030">
    <property type="entry name" value="RNA_POL_M_15KD"/>
    <property type="match status" value="1"/>
</dbReference>
<dbReference type="SUPFAM" id="SSF57783">
    <property type="entry name" value="Zinc beta-ribbon"/>
    <property type="match status" value="1"/>
</dbReference>
<feature type="binding site" evidence="9">
    <location>
        <position position="9"/>
    </location>
    <ligand>
        <name>Zn(2+)</name>
        <dbReference type="ChEBI" id="CHEBI:29105"/>
        <label>1</label>
    </ligand>
</feature>
<evidence type="ECO:0000256" key="4">
    <source>
        <dbReference type="ARBA" id="ARBA00022771"/>
    </source>
</evidence>
<dbReference type="PANTHER" id="PTHR11239:SF14">
    <property type="entry name" value="DNA-DIRECTED RNA POLYMERASE I SUBUNIT RPA12"/>
    <property type="match status" value="1"/>
</dbReference>